<sequence length="59" mass="7062">MEEEKLQRHCAIITNTHCSRPTALKFILMVRERRHTEQRERDEKLTESIAGQIHFNTEV</sequence>
<keyword evidence="2" id="KW-1185">Reference proteome</keyword>
<feature type="non-terminal residue" evidence="1">
    <location>
        <position position="59"/>
    </location>
</feature>
<dbReference type="EMBL" id="JAAGNN010000116">
    <property type="protein sequence ID" value="KAF4070123.1"/>
    <property type="molecule type" value="Genomic_DNA"/>
</dbReference>
<comment type="caution">
    <text evidence="1">The sequence shown here is derived from an EMBL/GenBank/DDBJ whole genome shotgun (WGS) entry which is preliminary data.</text>
</comment>
<reference evidence="1 2" key="1">
    <citation type="submission" date="2020-02" db="EMBL/GenBank/DDBJ databases">
        <title>A chromosome-scale genome assembly of the black bullhead catfish (Ameiurus melas).</title>
        <authorList>
            <person name="Wen M."/>
            <person name="Zham M."/>
            <person name="Cabau C."/>
            <person name="Klopp C."/>
            <person name="Donnadieu C."/>
            <person name="Roques C."/>
            <person name="Bouchez O."/>
            <person name="Lampietro C."/>
            <person name="Jouanno E."/>
            <person name="Herpin A."/>
            <person name="Louis A."/>
            <person name="Berthelot C."/>
            <person name="Parey E."/>
            <person name="Roest-Crollius H."/>
            <person name="Braasch I."/>
            <person name="Postlethwait J."/>
            <person name="Robinson-Rechavi M."/>
            <person name="Echchiki A."/>
            <person name="Begum T."/>
            <person name="Montfort J."/>
            <person name="Schartl M."/>
            <person name="Bobe J."/>
            <person name="Guiguen Y."/>
        </authorList>
    </citation>
    <scope>NUCLEOTIDE SEQUENCE [LARGE SCALE GENOMIC DNA]</scope>
    <source>
        <strain evidence="1">M_S1</strain>
        <tissue evidence="1">Blood</tissue>
    </source>
</reference>
<accession>A0A7J5ZI42</accession>
<evidence type="ECO:0000313" key="2">
    <source>
        <dbReference type="Proteomes" id="UP000593565"/>
    </source>
</evidence>
<dbReference type="AlphaFoldDB" id="A0A7J5ZI42"/>
<protein>
    <submittedName>
        <fullName evidence="1">Uncharacterized protein</fullName>
    </submittedName>
</protein>
<evidence type="ECO:0000313" key="1">
    <source>
        <dbReference type="EMBL" id="KAF4070123.1"/>
    </source>
</evidence>
<name>A0A7J5ZI42_AMEME</name>
<proteinExistence type="predicted"/>
<organism evidence="1 2">
    <name type="scientific">Ameiurus melas</name>
    <name type="common">Black bullhead</name>
    <name type="synonym">Silurus melas</name>
    <dbReference type="NCBI Taxonomy" id="219545"/>
    <lineage>
        <taxon>Eukaryota</taxon>
        <taxon>Metazoa</taxon>
        <taxon>Chordata</taxon>
        <taxon>Craniata</taxon>
        <taxon>Vertebrata</taxon>
        <taxon>Euteleostomi</taxon>
        <taxon>Actinopterygii</taxon>
        <taxon>Neopterygii</taxon>
        <taxon>Teleostei</taxon>
        <taxon>Ostariophysi</taxon>
        <taxon>Siluriformes</taxon>
        <taxon>Ictaluridae</taxon>
        <taxon>Ameiurus</taxon>
    </lineage>
</organism>
<dbReference type="Proteomes" id="UP000593565">
    <property type="component" value="Unassembled WGS sequence"/>
</dbReference>
<gene>
    <name evidence="1" type="ORF">AMELA_G00297750</name>
</gene>